<dbReference type="GeneID" id="23569723"/>
<dbReference type="VEuPathDB" id="FungiDB:NCU16920"/>
<dbReference type="KEGG" id="ncr:NCU16920"/>
<keyword evidence="3" id="KW-1185">Reference proteome</keyword>
<sequence length="83" mass="8657">MSGTSSGADPKNSDYFAKSTGGRSQPWRNFSKDKSTSRNGDAKRDLLVVQSGTKSGSGSQDYVCKECGKHSAECACGVGFIAA</sequence>
<name>V5IMG2_NEUCR</name>
<proteinExistence type="predicted"/>
<feature type="region of interest" description="Disordered" evidence="1">
    <location>
        <begin position="1"/>
        <end position="60"/>
    </location>
</feature>
<evidence type="ECO:0000313" key="3">
    <source>
        <dbReference type="Proteomes" id="UP000001805"/>
    </source>
</evidence>
<dbReference type="InParanoid" id="V5IMG2"/>
<feature type="compositionally biased region" description="Basic and acidic residues" evidence="1">
    <location>
        <begin position="30"/>
        <end position="46"/>
    </location>
</feature>
<organism evidence="2 3">
    <name type="scientific">Neurospora crassa (strain ATCC 24698 / 74-OR23-1A / CBS 708.71 / DSM 1257 / FGSC 987)</name>
    <dbReference type="NCBI Taxonomy" id="367110"/>
    <lineage>
        <taxon>Eukaryota</taxon>
        <taxon>Fungi</taxon>
        <taxon>Dikarya</taxon>
        <taxon>Ascomycota</taxon>
        <taxon>Pezizomycotina</taxon>
        <taxon>Sordariomycetes</taxon>
        <taxon>Sordariomycetidae</taxon>
        <taxon>Sordariales</taxon>
        <taxon>Sordariaceae</taxon>
        <taxon>Neurospora</taxon>
    </lineage>
</organism>
<accession>V5IMG2</accession>
<evidence type="ECO:0000256" key="1">
    <source>
        <dbReference type="SAM" id="MobiDB-lite"/>
    </source>
</evidence>
<gene>
    <name evidence="2" type="ORF">NCU16920</name>
</gene>
<evidence type="ECO:0000313" key="2">
    <source>
        <dbReference type="EMBL" id="ESA42359.1"/>
    </source>
</evidence>
<dbReference type="RefSeq" id="XP_011394803.1">
    <property type="nucleotide sequence ID" value="XM_011396501.1"/>
</dbReference>
<dbReference type="EMBL" id="CM002240">
    <property type="protein sequence ID" value="ESA42359.1"/>
    <property type="molecule type" value="Genomic_DNA"/>
</dbReference>
<feature type="compositionally biased region" description="Polar residues" evidence="1">
    <location>
        <begin position="50"/>
        <end position="60"/>
    </location>
</feature>
<dbReference type="Proteomes" id="UP000001805">
    <property type="component" value="Chromosome 2, Linkage Group V"/>
</dbReference>
<dbReference type="AlphaFoldDB" id="V5IMG2"/>
<reference evidence="2 3" key="1">
    <citation type="journal article" date="2003" name="Nature">
        <title>The genome sequence of the filamentous fungus Neurospora crassa.</title>
        <authorList>
            <person name="Galagan J.E."/>
            <person name="Calvo S.E."/>
            <person name="Borkovich K.A."/>
            <person name="Selker E.U."/>
            <person name="Read N.D."/>
            <person name="Jaffe D."/>
            <person name="FitzHugh W."/>
            <person name="Ma L.J."/>
            <person name="Smirnov S."/>
            <person name="Purcell S."/>
            <person name="Rehman B."/>
            <person name="Elkins T."/>
            <person name="Engels R."/>
            <person name="Wang S."/>
            <person name="Nielsen C.B."/>
            <person name="Butler J."/>
            <person name="Endrizzi M."/>
            <person name="Qui D."/>
            <person name="Ianakiev P."/>
            <person name="Bell-Pedersen D."/>
            <person name="Nelson M.A."/>
            <person name="Werner-Washburne M."/>
            <person name="Selitrennikoff C.P."/>
            <person name="Kinsey J.A."/>
            <person name="Braun E.L."/>
            <person name="Zelter A."/>
            <person name="Schulte U."/>
            <person name="Kothe G.O."/>
            <person name="Jedd G."/>
            <person name="Mewes W."/>
            <person name="Staben C."/>
            <person name="Marcotte E."/>
            <person name="Greenberg D."/>
            <person name="Roy A."/>
            <person name="Foley K."/>
            <person name="Naylor J."/>
            <person name="Stange-Thomann N."/>
            <person name="Barrett R."/>
            <person name="Gnerre S."/>
            <person name="Kamal M."/>
            <person name="Kamvysselis M."/>
            <person name="Mauceli E."/>
            <person name="Bielke C."/>
            <person name="Rudd S."/>
            <person name="Frishman D."/>
            <person name="Krystofova S."/>
            <person name="Rasmussen C."/>
            <person name="Metzenberg R.L."/>
            <person name="Perkins D.D."/>
            <person name="Kroken S."/>
            <person name="Cogoni C."/>
            <person name="Macino G."/>
            <person name="Catcheside D."/>
            <person name="Li W."/>
            <person name="Pratt R.J."/>
            <person name="Osmani S.A."/>
            <person name="DeSouza C.P."/>
            <person name="Glass L."/>
            <person name="Orbach M.J."/>
            <person name="Berglund J.A."/>
            <person name="Voelker R."/>
            <person name="Yarden O."/>
            <person name="Plamann M."/>
            <person name="Seiler S."/>
            <person name="Dunlap J."/>
            <person name="Radford A."/>
            <person name="Aramayo R."/>
            <person name="Natvig D.O."/>
            <person name="Alex L.A."/>
            <person name="Mannhaupt G."/>
            <person name="Ebbole D.J."/>
            <person name="Freitag M."/>
            <person name="Paulsen I."/>
            <person name="Sachs M.S."/>
            <person name="Lander E.S."/>
            <person name="Nusbaum C."/>
            <person name="Birren B."/>
        </authorList>
    </citation>
    <scope>NUCLEOTIDE SEQUENCE [LARGE SCALE GENOMIC DNA]</scope>
    <source>
        <strain evidence="3">ATCC 24698 / 74-OR23-1A / CBS 708.71 / DSM 1257 / FGSC 987</strain>
    </source>
</reference>
<protein>
    <submittedName>
        <fullName evidence="2">Uncharacterized protein</fullName>
    </submittedName>
</protein>